<keyword evidence="3 5" id="KW-1133">Transmembrane helix</keyword>
<keyword evidence="4 5" id="KW-0472">Membrane</keyword>
<dbReference type="EMBL" id="HBFN01036551">
    <property type="protein sequence ID" value="CAD8807520.1"/>
    <property type="molecule type" value="Transcribed_RNA"/>
</dbReference>
<evidence type="ECO:0000256" key="3">
    <source>
        <dbReference type="ARBA" id="ARBA00022989"/>
    </source>
</evidence>
<feature type="transmembrane region" description="Helical" evidence="5">
    <location>
        <begin position="115"/>
        <end position="134"/>
    </location>
</feature>
<feature type="domain" description="Amino acid transporter transmembrane" evidence="6">
    <location>
        <begin position="82"/>
        <end position="457"/>
    </location>
</feature>
<feature type="transmembrane region" description="Helical" evidence="5">
    <location>
        <begin position="397"/>
        <end position="415"/>
    </location>
</feature>
<feature type="transmembrane region" description="Helical" evidence="5">
    <location>
        <begin position="471"/>
        <end position="493"/>
    </location>
</feature>
<comment type="subcellular location">
    <subcellularLocation>
        <location evidence="1">Membrane</location>
        <topology evidence="1">Multi-pass membrane protein</topology>
    </subcellularLocation>
</comment>
<organism evidence="7">
    <name type="scientific">Hemiselmis tepida</name>
    <dbReference type="NCBI Taxonomy" id="464990"/>
    <lineage>
        <taxon>Eukaryota</taxon>
        <taxon>Cryptophyceae</taxon>
        <taxon>Cryptomonadales</taxon>
        <taxon>Hemiselmidaceae</taxon>
        <taxon>Hemiselmis</taxon>
    </lineage>
</organism>
<dbReference type="AlphaFoldDB" id="A0A7S0WI84"/>
<evidence type="ECO:0000259" key="6">
    <source>
        <dbReference type="Pfam" id="PF01490"/>
    </source>
</evidence>
<dbReference type="GO" id="GO:0016020">
    <property type="term" value="C:membrane"/>
    <property type="evidence" value="ECO:0007669"/>
    <property type="project" value="UniProtKB-SubCell"/>
</dbReference>
<feature type="transmembrane region" description="Helical" evidence="5">
    <location>
        <begin position="205"/>
        <end position="221"/>
    </location>
</feature>
<reference evidence="7" key="1">
    <citation type="submission" date="2021-01" db="EMBL/GenBank/DDBJ databases">
        <authorList>
            <person name="Corre E."/>
            <person name="Pelletier E."/>
            <person name="Niang G."/>
            <person name="Scheremetjew M."/>
            <person name="Finn R."/>
            <person name="Kale V."/>
            <person name="Holt S."/>
            <person name="Cochrane G."/>
            <person name="Meng A."/>
            <person name="Brown T."/>
            <person name="Cohen L."/>
        </authorList>
    </citation>
    <scope>NUCLEOTIDE SEQUENCE</scope>
    <source>
        <strain evidence="7">CCMP443</strain>
    </source>
</reference>
<dbReference type="InterPro" id="IPR013057">
    <property type="entry name" value="AA_transpt_TM"/>
</dbReference>
<feature type="transmembrane region" description="Helical" evidence="5">
    <location>
        <begin position="318"/>
        <end position="338"/>
    </location>
</feature>
<name>A0A7S0WI84_9CRYP</name>
<protein>
    <recommendedName>
        <fullName evidence="6">Amino acid transporter transmembrane domain-containing protein</fullName>
    </recommendedName>
</protein>
<dbReference type="PANTHER" id="PTHR22950">
    <property type="entry name" value="AMINO ACID TRANSPORTER"/>
    <property type="match status" value="1"/>
</dbReference>
<feature type="transmembrane region" description="Helical" evidence="5">
    <location>
        <begin position="358"/>
        <end position="376"/>
    </location>
</feature>
<feature type="transmembrane region" description="Helical" evidence="5">
    <location>
        <begin position="427"/>
        <end position="450"/>
    </location>
</feature>
<evidence type="ECO:0000256" key="5">
    <source>
        <dbReference type="SAM" id="Phobius"/>
    </source>
</evidence>
<keyword evidence="2 5" id="KW-0812">Transmembrane</keyword>
<feature type="transmembrane region" description="Helical" evidence="5">
    <location>
        <begin position="162"/>
        <end position="184"/>
    </location>
</feature>
<proteinExistence type="predicted"/>
<evidence type="ECO:0000256" key="4">
    <source>
        <dbReference type="ARBA" id="ARBA00023136"/>
    </source>
</evidence>
<accession>A0A7S0WI84</accession>
<dbReference type="Pfam" id="PF01490">
    <property type="entry name" value="Aa_trans"/>
    <property type="match status" value="1"/>
</dbReference>
<sequence>MNIDSLRTRVTYIAMRMRTAVRIACLAAAASSAVALHAPRASPASLGRLSTAAPRSSLPLAPNPSAAVPRGDALRLKGGADANTLVFSLFKAIVGSGVLCLSGGMAAFTNSRAMLLPSFALAFVSMILSAYSYYSVGATCAATGATTYKEAWSATVGPSTAWVPSLAIVSQTAVATICYAIIIGDVLRDVAIAFGATGALANRDVLLPSIAALVILPLCMLRDFGLLAYTSMFGVAGVLYCTLFMLYRHFSGSYSRGTELFRSLSAAQRPSFGSSTTPLKALILVAMFNTAYMAHYDAPKFLAMVGNRLTEFAKLTKAGFFGAFLISALIMASGFLTFGGSSMGLILNNYAAGDTLALLARVGMLASIVFGFPLVFSGFRTGALSLLDIKAPSQATLDTIAVATVSVAVGVALKMSDLGFAASFSGALLGSAIIYIFPAMMHVALAKKAVEADQQLKPKKRKGVALGNEAYMNYGIMALGVALAGIGASVSYLQSFTDILN</sequence>
<evidence type="ECO:0000313" key="7">
    <source>
        <dbReference type="EMBL" id="CAD8807520.1"/>
    </source>
</evidence>
<feature type="transmembrane region" description="Helical" evidence="5">
    <location>
        <begin position="85"/>
        <end position="108"/>
    </location>
</feature>
<dbReference type="GO" id="GO:0015179">
    <property type="term" value="F:L-amino acid transmembrane transporter activity"/>
    <property type="evidence" value="ECO:0007669"/>
    <property type="project" value="TreeGrafter"/>
</dbReference>
<evidence type="ECO:0000256" key="1">
    <source>
        <dbReference type="ARBA" id="ARBA00004141"/>
    </source>
</evidence>
<feature type="transmembrane region" description="Helical" evidence="5">
    <location>
        <begin position="227"/>
        <end position="247"/>
    </location>
</feature>
<dbReference type="PANTHER" id="PTHR22950:SF652">
    <property type="entry name" value="TRANSMEMBRANE AMINO ACID TRANSPORTER FAMILY PROTEIN"/>
    <property type="match status" value="1"/>
</dbReference>
<evidence type="ECO:0000256" key="2">
    <source>
        <dbReference type="ARBA" id="ARBA00022692"/>
    </source>
</evidence>
<gene>
    <name evidence="7" type="ORF">HTEP1355_LOCUS21200</name>
</gene>